<comment type="caution">
    <text evidence="2">The sequence shown here is derived from an EMBL/GenBank/DDBJ whole genome shotgun (WGS) entry which is preliminary data.</text>
</comment>
<name>A0A8K0X884_9PEZI</name>
<gene>
    <name evidence="2" type="ORF">B0T11DRAFT_303396</name>
</gene>
<feature type="domain" description="Thioesterase" evidence="1">
    <location>
        <begin position="95"/>
        <end position="175"/>
    </location>
</feature>
<accession>A0A8K0X884</accession>
<proteinExistence type="predicted"/>
<protein>
    <submittedName>
        <fullName evidence="2">HotDog domain-containing protein</fullName>
    </submittedName>
</protein>
<dbReference type="EMBL" id="JAGPXD010000001">
    <property type="protein sequence ID" value="KAH7375079.1"/>
    <property type="molecule type" value="Genomic_DNA"/>
</dbReference>
<dbReference type="PANTHER" id="PTHR47260:SF6">
    <property type="entry name" value="THIOESTERASE DOMAIN-CONTAINING PROTEIN"/>
    <property type="match status" value="1"/>
</dbReference>
<dbReference type="InterPro" id="IPR029069">
    <property type="entry name" value="HotDog_dom_sf"/>
</dbReference>
<dbReference type="Gene3D" id="3.10.129.10">
    <property type="entry name" value="Hotdog Thioesterase"/>
    <property type="match status" value="1"/>
</dbReference>
<dbReference type="SUPFAM" id="SSF54637">
    <property type="entry name" value="Thioesterase/thiol ester dehydrase-isomerase"/>
    <property type="match status" value="1"/>
</dbReference>
<sequence length="189" mass="20841">MKSENVDVKHFQAIPWCRALIEEPNTVRETASSRFVKPSGEDILFANVLNTPDTIKAFLILYTPPPPAPPGSPAARIDEARFLITLGYKVAGYPNVCHGGIVMTILDEVIGLLFPLNKERNAIPETSYMTGYLNTSFMAPVEVPGTYLCRSTIDRVEGRKYFMTGTIEDSKGSVVARGEALYIGLKEKL</sequence>
<evidence type="ECO:0000313" key="3">
    <source>
        <dbReference type="Proteomes" id="UP000813385"/>
    </source>
</evidence>
<dbReference type="AlphaFoldDB" id="A0A8K0X884"/>
<keyword evidence="3" id="KW-1185">Reference proteome</keyword>
<dbReference type="OrthoDB" id="506431at2759"/>
<organism evidence="2 3">
    <name type="scientific">Plectosphaerella cucumerina</name>
    <dbReference type="NCBI Taxonomy" id="40658"/>
    <lineage>
        <taxon>Eukaryota</taxon>
        <taxon>Fungi</taxon>
        <taxon>Dikarya</taxon>
        <taxon>Ascomycota</taxon>
        <taxon>Pezizomycotina</taxon>
        <taxon>Sordariomycetes</taxon>
        <taxon>Hypocreomycetidae</taxon>
        <taxon>Glomerellales</taxon>
        <taxon>Plectosphaerellaceae</taxon>
        <taxon>Plectosphaerella</taxon>
    </lineage>
</organism>
<dbReference type="Proteomes" id="UP000813385">
    <property type="component" value="Unassembled WGS sequence"/>
</dbReference>
<evidence type="ECO:0000259" key="1">
    <source>
        <dbReference type="Pfam" id="PF03061"/>
    </source>
</evidence>
<dbReference type="PANTHER" id="PTHR47260">
    <property type="entry name" value="UPF0644 PROTEIN PB2B4.06"/>
    <property type="match status" value="1"/>
</dbReference>
<evidence type="ECO:0000313" key="2">
    <source>
        <dbReference type="EMBL" id="KAH7375079.1"/>
    </source>
</evidence>
<dbReference type="InterPro" id="IPR006683">
    <property type="entry name" value="Thioestr_dom"/>
</dbReference>
<dbReference type="Pfam" id="PF03061">
    <property type="entry name" value="4HBT"/>
    <property type="match status" value="1"/>
</dbReference>
<reference evidence="2" key="1">
    <citation type="journal article" date="2021" name="Nat. Commun.">
        <title>Genetic determinants of endophytism in the Arabidopsis root mycobiome.</title>
        <authorList>
            <person name="Mesny F."/>
            <person name="Miyauchi S."/>
            <person name="Thiergart T."/>
            <person name="Pickel B."/>
            <person name="Atanasova L."/>
            <person name="Karlsson M."/>
            <person name="Huettel B."/>
            <person name="Barry K.W."/>
            <person name="Haridas S."/>
            <person name="Chen C."/>
            <person name="Bauer D."/>
            <person name="Andreopoulos W."/>
            <person name="Pangilinan J."/>
            <person name="LaButti K."/>
            <person name="Riley R."/>
            <person name="Lipzen A."/>
            <person name="Clum A."/>
            <person name="Drula E."/>
            <person name="Henrissat B."/>
            <person name="Kohler A."/>
            <person name="Grigoriev I.V."/>
            <person name="Martin F.M."/>
            <person name="Hacquard S."/>
        </authorList>
    </citation>
    <scope>NUCLEOTIDE SEQUENCE</scope>
    <source>
        <strain evidence="2">MPI-CAGE-AT-0016</strain>
    </source>
</reference>
<dbReference type="CDD" id="cd03443">
    <property type="entry name" value="PaaI_thioesterase"/>
    <property type="match status" value="1"/>
</dbReference>
<dbReference type="InterPro" id="IPR052061">
    <property type="entry name" value="PTE-AB_protein"/>
</dbReference>